<gene>
    <name evidence="10" type="ORF">ISR29_05670</name>
</gene>
<evidence type="ECO:0000256" key="5">
    <source>
        <dbReference type="ARBA" id="ARBA00022801"/>
    </source>
</evidence>
<comment type="caution">
    <text evidence="10">The sequence shown here is derived from an EMBL/GenBank/DDBJ whole genome shotgun (WGS) entry which is preliminary data.</text>
</comment>
<evidence type="ECO:0000313" key="10">
    <source>
        <dbReference type="EMBL" id="MBL6903673.1"/>
    </source>
</evidence>
<keyword evidence="4 8" id="KW-0479">Metal-binding</keyword>
<dbReference type="GO" id="GO:0046872">
    <property type="term" value="F:metal ion binding"/>
    <property type="evidence" value="ECO:0007669"/>
    <property type="project" value="UniProtKB-KW"/>
</dbReference>
<keyword evidence="6" id="KW-0889">Transcription antitermination</keyword>
<dbReference type="PRINTS" id="PR00377">
    <property type="entry name" value="IMPHPHTASES"/>
</dbReference>
<evidence type="ECO:0000313" key="11">
    <source>
        <dbReference type="Proteomes" id="UP000705230"/>
    </source>
</evidence>
<dbReference type="GO" id="GO:0008934">
    <property type="term" value="F:inositol monophosphate 1-phosphatase activity"/>
    <property type="evidence" value="ECO:0007669"/>
    <property type="project" value="InterPro"/>
</dbReference>
<feature type="binding site" evidence="8">
    <location>
        <position position="88"/>
    </location>
    <ligand>
        <name>Mg(2+)</name>
        <dbReference type="ChEBI" id="CHEBI:18420"/>
        <label>1</label>
        <note>catalytic</note>
    </ligand>
</feature>
<dbReference type="GO" id="GO:0031564">
    <property type="term" value="P:transcription antitermination"/>
    <property type="evidence" value="ECO:0007669"/>
    <property type="project" value="UniProtKB-KW"/>
</dbReference>
<feature type="binding site" evidence="8">
    <location>
        <position position="69"/>
    </location>
    <ligand>
        <name>Mg(2+)</name>
        <dbReference type="ChEBI" id="CHEBI:18420"/>
        <label>1</label>
        <note>catalytic</note>
    </ligand>
</feature>
<comment type="similarity">
    <text evidence="3 9">Belongs to the inositol monophosphatase superfamily.</text>
</comment>
<dbReference type="EMBL" id="JADHSG010000009">
    <property type="protein sequence ID" value="MBL6903673.1"/>
    <property type="molecule type" value="Genomic_DNA"/>
</dbReference>
<protein>
    <recommendedName>
        <fullName evidence="9">Inositol-1-monophosphatase</fullName>
        <ecNumber evidence="9">3.1.3.25</ecNumber>
    </recommendedName>
</protein>
<dbReference type="Proteomes" id="UP000705230">
    <property type="component" value="Unassembled WGS sequence"/>
</dbReference>
<dbReference type="AlphaFoldDB" id="A0A937M2W9"/>
<name>A0A937M2W9_9GAMM</name>
<reference evidence="10" key="1">
    <citation type="submission" date="2020-10" db="EMBL/GenBank/DDBJ databases">
        <title>Microbiome of the Black Sea water column analyzed by genome centric metagenomics.</title>
        <authorList>
            <person name="Cabello-Yeves P.J."/>
            <person name="Callieri C."/>
            <person name="Picazo A."/>
            <person name="Mehrshad M."/>
            <person name="Haro-Moreno J.M."/>
            <person name="Roda-Garcia J."/>
            <person name="Dzembekova N."/>
            <person name="Slabakova V."/>
            <person name="Slabakova N."/>
            <person name="Moncheva S."/>
            <person name="Rodriguez-Valera F."/>
        </authorList>
    </citation>
    <scope>NUCLEOTIDE SEQUENCE</scope>
    <source>
        <strain evidence="10">BS30m-G43</strain>
    </source>
</reference>
<dbReference type="SUPFAM" id="SSF56655">
    <property type="entry name" value="Carbohydrate phosphatase"/>
    <property type="match status" value="1"/>
</dbReference>
<keyword evidence="7 8" id="KW-0460">Magnesium</keyword>
<dbReference type="InterPro" id="IPR000760">
    <property type="entry name" value="Inositol_monophosphatase-like"/>
</dbReference>
<evidence type="ECO:0000256" key="6">
    <source>
        <dbReference type="ARBA" id="ARBA00022814"/>
    </source>
</evidence>
<dbReference type="PROSITE" id="PS00629">
    <property type="entry name" value="IMP_1"/>
    <property type="match status" value="1"/>
</dbReference>
<evidence type="ECO:0000256" key="4">
    <source>
        <dbReference type="ARBA" id="ARBA00022723"/>
    </source>
</evidence>
<keyword evidence="6" id="KW-0805">Transcription regulation</keyword>
<dbReference type="FunFam" id="3.40.190.80:FF:000020">
    <property type="entry name" value="Fructose-1,6-bisphosphatase/inositol-1-monophosphatase"/>
    <property type="match status" value="1"/>
</dbReference>
<dbReference type="Pfam" id="PF00459">
    <property type="entry name" value="Inositol_P"/>
    <property type="match status" value="1"/>
</dbReference>
<feature type="binding site" evidence="8">
    <location>
        <position position="87"/>
    </location>
    <ligand>
        <name>Mg(2+)</name>
        <dbReference type="ChEBI" id="CHEBI:18420"/>
        <label>1</label>
        <note>catalytic</note>
    </ligand>
</feature>
<evidence type="ECO:0000256" key="3">
    <source>
        <dbReference type="ARBA" id="ARBA00009759"/>
    </source>
</evidence>
<evidence type="ECO:0000256" key="1">
    <source>
        <dbReference type="ARBA" id="ARBA00001033"/>
    </source>
</evidence>
<evidence type="ECO:0000256" key="7">
    <source>
        <dbReference type="ARBA" id="ARBA00022842"/>
    </source>
</evidence>
<proteinExistence type="inferred from homology"/>
<keyword evidence="6" id="KW-0804">Transcription</keyword>
<evidence type="ECO:0000256" key="2">
    <source>
        <dbReference type="ARBA" id="ARBA00001946"/>
    </source>
</evidence>
<dbReference type="FunFam" id="3.30.540.10:FF:000003">
    <property type="entry name" value="Inositol-1-monophosphatase"/>
    <property type="match status" value="1"/>
</dbReference>
<sequence length="266" mass="29255">MSIPALLNVALLSARKGAAEIEFAVKKVHTLDVKKKGPADYTTAIDKRVEKIVLEEIKRFYPDDNFLGEETGEQLGSSNITWVLDPIDGTSNFMHGYPHFCISLSCLIDGSPVAGVIIDPTRQEEFSASKGGGADLNNRKIRVSKQPDLNGSLISNSSHTNTSQPYKYENMKTFQKLYESEVTIRRSGSVALDLCYVAAGRLDAFWGHGLKKWDVSAGLLIAEEAGALISNFNGDPKYLDGDHFICSSPKCFKPMLQAIKPFYKAD</sequence>
<dbReference type="InterPro" id="IPR033942">
    <property type="entry name" value="IMPase"/>
</dbReference>
<dbReference type="PANTHER" id="PTHR20854">
    <property type="entry name" value="INOSITOL MONOPHOSPHATASE"/>
    <property type="match status" value="1"/>
</dbReference>
<feature type="binding site" evidence="8">
    <location>
        <position position="214"/>
    </location>
    <ligand>
        <name>Mg(2+)</name>
        <dbReference type="ChEBI" id="CHEBI:18420"/>
        <label>1</label>
        <note>catalytic</note>
    </ligand>
</feature>
<dbReference type="Gene3D" id="3.30.540.10">
    <property type="entry name" value="Fructose-1,6-Bisphosphatase, subunit A, domain 1"/>
    <property type="match status" value="1"/>
</dbReference>
<dbReference type="GO" id="GO:0006020">
    <property type="term" value="P:inositol metabolic process"/>
    <property type="evidence" value="ECO:0007669"/>
    <property type="project" value="TreeGrafter"/>
</dbReference>
<dbReference type="GO" id="GO:0007165">
    <property type="term" value="P:signal transduction"/>
    <property type="evidence" value="ECO:0007669"/>
    <property type="project" value="TreeGrafter"/>
</dbReference>
<dbReference type="EC" id="3.1.3.25" evidence="9"/>
<dbReference type="InterPro" id="IPR020583">
    <property type="entry name" value="Inositol_monoP_metal-BS"/>
</dbReference>
<evidence type="ECO:0000256" key="9">
    <source>
        <dbReference type="RuleBase" id="RU364068"/>
    </source>
</evidence>
<dbReference type="Gene3D" id="3.40.190.80">
    <property type="match status" value="1"/>
</dbReference>
<comment type="catalytic activity">
    <reaction evidence="1 9">
        <text>a myo-inositol phosphate + H2O = myo-inositol + phosphate</text>
        <dbReference type="Rhea" id="RHEA:24056"/>
        <dbReference type="ChEBI" id="CHEBI:15377"/>
        <dbReference type="ChEBI" id="CHEBI:17268"/>
        <dbReference type="ChEBI" id="CHEBI:43474"/>
        <dbReference type="ChEBI" id="CHEBI:84139"/>
        <dbReference type="EC" id="3.1.3.25"/>
    </reaction>
</comment>
<accession>A0A937M2W9</accession>
<keyword evidence="5 9" id="KW-0378">Hydrolase</keyword>
<dbReference type="CDD" id="cd01639">
    <property type="entry name" value="IMPase"/>
    <property type="match status" value="1"/>
</dbReference>
<evidence type="ECO:0000256" key="8">
    <source>
        <dbReference type="PIRSR" id="PIRSR600760-2"/>
    </source>
</evidence>
<feature type="binding site" evidence="8">
    <location>
        <position position="85"/>
    </location>
    <ligand>
        <name>Mg(2+)</name>
        <dbReference type="ChEBI" id="CHEBI:18420"/>
        <label>1</label>
        <note>catalytic</note>
    </ligand>
</feature>
<dbReference type="PANTHER" id="PTHR20854:SF4">
    <property type="entry name" value="INOSITOL-1-MONOPHOSPHATASE-RELATED"/>
    <property type="match status" value="1"/>
</dbReference>
<organism evidence="10 11">
    <name type="scientific">SAR86 cluster bacterium</name>
    <dbReference type="NCBI Taxonomy" id="2030880"/>
    <lineage>
        <taxon>Bacteria</taxon>
        <taxon>Pseudomonadati</taxon>
        <taxon>Pseudomonadota</taxon>
        <taxon>Gammaproteobacteria</taxon>
        <taxon>SAR86 cluster</taxon>
    </lineage>
</organism>
<comment type="cofactor">
    <cofactor evidence="2 8 9">
        <name>Mg(2+)</name>
        <dbReference type="ChEBI" id="CHEBI:18420"/>
    </cofactor>
</comment>